<dbReference type="EMBL" id="WHVB01000005">
    <property type="protein sequence ID" value="KAF8482773.1"/>
    <property type="molecule type" value="Genomic_DNA"/>
</dbReference>
<dbReference type="InterPro" id="IPR004919">
    <property type="entry name" value="GmrSD_N"/>
</dbReference>
<feature type="compositionally biased region" description="Polar residues" evidence="1">
    <location>
        <begin position="408"/>
        <end position="417"/>
    </location>
</feature>
<feature type="compositionally biased region" description="Basic residues" evidence="1">
    <location>
        <begin position="418"/>
        <end position="428"/>
    </location>
</feature>
<evidence type="ECO:0000313" key="4">
    <source>
        <dbReference type="Proteomes" id="UP000759537"/>
    </source>
</evidence>
<gene>
    <name evidence="3" type="ORF">DFH94DRAFT_380065</name>
</gene>
<name>A0A9P5MZX8_9AGAM</name>
<keyword evidence="4" id="KW-1185">Reference proteome</keyword>
<reference evidence="3" key="2">
    <citation type="journal article" date="2020" name="Nat. Commun.">
        <title>Large-scale genome sequencing of mycorrhizal fungi provides insights into the early evolution of symbiotic traits.</title>
        <authorList>
            <person name="Miyauchi S."/>
            <person name="Kiss E."/>
            <person name="Kuo A."/>
            <person name="Drula E."/>
            <person name="Kohler A."/>
            <person name="Sanchez-Garcia M."/>
            <person name="Morin E."/>
            <person name="Andreopoulos B."/>
            <person name="Barry K.W."/>
            <person name="Bonito G."/>
            <person name="Buee M."/>
            <person name="Carver A."/>
            <person name="Chen C."/>
            <person name="Cichocki N."/>
            <person name="Clum A."/>
            <person name="Culley D."/>
            <person name="Crous P.W."/>
            <person name="Fauchery L."/>
            <person name="Girlanda M."/>
            <person name="Hayes R.D."/>
            <person name="Keri Z."/>
            <person name="LaButti K."/>
            <person name="Lipzen A."/>
            <person name="Lombard V."/>
            <person name="Magnuson J."/>
            <person name="Maillard F."/>
            <person name="Murat C."/>
            <person name="Nolan M."/>
            <person name="Ohm R.A."/>
            <person name="Pangilinan J."/>
            <person name="Pereira M.F."/>
            <person name="Perotto S."/>
            <person name="Peter M."/>
            <person name="Pfister S."/>
            <person name="Riley R."/>
            <person name="Sitrit Y."/>
            <person name="Stielow J.B."/>
            <person name="Szollosi G."/>
            <person name="Zifcakova L."/>
            <person name="Stursova M."/>
            <person name="Spatafora J.W."/>
            <person name="Tedersoo L."/>
            <person name="Vaario L.M."/>
            <person name="Yamada A."/>
            <person name="Yan M."/>
            <person name="Wang P."/>
            <person name="Xu J."/>
            <person name="Bruns T."/>
            <person name="Baldrian P."/>
            <person name="Vilgalys R."/>
            <person name="Dunand C."/>
            <person name="Henrissat B."/>
            <person name="Grigoriev I.V."/>
            <person name="Hibbett D."/>
            <person name="Nagy L.G."/>
            <person name="Martin F.M."/>
        </authorList>
    </citation>
    <scope>NUCLEOTIDE SEQUENCE</scope>
    <source>
        <strain evidence="3">Prilba</strain>
    </source>
</reference>
<dbReference type="PANTHER" id="PTHR39639">
    <property type="entry name" value="CHROMOSOME 16, WHOLE GENOME SHOTGUN SEQUENCE"/>
    <property type="match status" value="1"/>
</dbReference>
<evidence type="ECO:0000259" key="2">
    <source>
        <dbReference type="Pfam" id="PF03235"/>
    </source>
</evidence>
<proteinExistence type="predicted"/>
<feature type="domain" description="GmrSD restriction endonucleases N-terminal" evidence="2">
    <location>
        <begin position="56"/>
        <end position="166"/>
    </location>
</feature>
<evidence type="ECO:0000313" key="3">
    <source>
        <dbReference type="EMBL" id="KAF8482773.1"/>
    </source>
</evidence>
<dbReference type="AlphaFoldDB" id="A0A9P5MZX8"/>
<accession>A0A9P5MZX8</accession>
<organism evidence="3 4">
    <name type="scientific">Russula ochroleuca</name>
    <dbReference type="NCBI Taxonomy" id="152965"/>
    <lineage>
        <taxon>Eukaryota</taxon>
        <taxon>Fungi</taxon>
        <taxon>Dikarya</taxon>
        <taxon>Basidiomycota</taxon>
        <taxon>Agaricomycotina</taxon>
        <taxon>Agaricomycetes</taxon>
        <taxon>Russulales</taxon>
        <taxon>Russulaceae</taxon>
        <taxon>Russula</taxon>
    </lineage>
</organism>
<sequence>MEKQESVGDDRDELDVDSVIADENIDPSIFSIRNALEQPDAKVYTTLELHIQIHNGKIDLNPPYQRDVVWPTGKQMEIVDSLYHNFYVPPVIFAVMRDEDGEEVRVCVDGKQRLTSIVKFLDGHIAYRDPDTRKLWWYQVPPVHQGRRNEITAEGKRKFEDKRITCVEYRALSPASEREVFQRVQLGMSLSAAEKLQAIASPWAGYVNELDMKYISISGGLASHVQFDMKRGRTFQNLAAMLYCCEEVDLQRTPSAIQLERWLDVPQGPSRTFKSRVERMLSNLLEIASDKALNKGFTGFSAKVSPAEFVFIGVLIYVMHEDGVDFRDRERAAAILHFRNELRQTHKDVRMNTRVCKHCWAIITSVNERKVNLSLTSMVQRIGPKNAASGKNVKRKKRTQSDEDSENENIQTPPQSSKGKKTRVTAML</sequence>
<dbReference type="Pfam" id="PF03235">
    <property type="entry name" value="GmrSD_N"/>
    <property type="match status" value="1"/>
</dbReference>
<dbReference type="Proteomes" id="UP000759537">
    <property type="component" value="Unassembled WGS sequence"/>
</dbReference>
<protein>
    <recommendedName>
        <fullName evidence="2">GmrSD restriction endonucleases N-terminal domain-containing protein</fullName>
    </recommendedName>
</protein>
<evidence type="ECO:0000256" key="1">
    <source>
        <dbReference type="SAM" id="MobiDB-lite"/>
    </source>
</evidence>
<dbReference type="PANTHER" id="PTHR39639:SF1">
    <property type="entry name" value="DUF262 DOMAIN-CONTAINING PROTEIN"/>
    <property type="match status" value="1"/>
</dbReference>
<feature type="region of interest" description="Disordered" evidence="1">
    <location>
        <begin position="384"/>
        <end position="428"/>
    </location>
</feature>
<reference evidence="3" key="1">
    <citation type="submission" date="2019-10" db="EMBL/GenBank/DDBJ databases">
        <authorList>
            <consortium name="DOE Joint Genome Institute"/>
            <person name="Kuo A."/>
            <person name="Miyauchi S."/>
            <person name="Kiss E."/>
            <person name="Drula E."/>
            <person name="Kohler A."/>
            <person name="Sanchez-Garcia M."/>
            <person name="Andreopoulos B."/>
            <person name="Barry K.W."/>
            <person name="Bonito G."/>
            <person name="Buee M."/>
            <person name="Carver A."/>
            <person name="Chen C."/>
            <person name="Cichocki N."/>
            <person name="Clum A."/>
            <person name="Culley D."/>
            <person name="Crous P.W."/>
            <person name="Fauchery L."/>
            <person name="Girlanda M."/>
            <person name="Hayes R."/>
            <person name="Keri Z."/>
            <person name="LaButti K."/>
            <person name="Lipzen A."/>
            <person name="Lombard V."/>
            <person name="Magnuson J."/>
            <person name="Maillard F."/>
            <person name="Morin E."/>
            <person name="Murat C."/>
            <person name="Nolan M."/>
            <person name="Ohm R."/>
            <person name="Pangilinan J."/>
            <person name="Pereira M."/>
            <person name="Perotto S."/>
            <person name="Peter M."/>
            <person name="Riley R."/>
            <person name="Sitrit Y."/>
            <person name="Stielow B."/>
            <person name="Szollosi G."/>
            <person name="Zifcakova L."/>
            <person name="Stursova M."/>
            <person name="Spatafora J.W."/>
            <person name="Tedersoo L."/>
            <person name="Vaario L.-M."/>
            <person name="Yamada A."/>
            <person name="Yan M."/>
            <person name="Wang P."/>
            <person name="Xu J."/>
            <person name="Bruns T."/>
            <person name="Baldrian P."/>
            <person name="Vilgalys R."/>
            <person name="Henrissat B."/>
            <person name="Grigoriev I.V."/>
            <person name="Hibbett D."/>
            <person name="Nagy L.G."/>
            <person name="Martin F.M."/>
        </authorList>
    </citation>
    <scope>NUCLEOTIDE SEQUENCE</scope>
    <source>
        <strain evidence="3">Prilba</strain>
    </source>
</reference>
<comment type="caution">
    <text evidence="3">The sequence shown here is derived from an EMBL/GenBank/DDBJ whole genome shotgun (WGS) entry which is preliminary data.</text>
</comment>
<dbReference type="OrthoDB" id="5419821at2759"/>